<evidence type="ECO:0008006" key="4">
    <source>
        <dbReference type="Google" id="ProtNLM"/>
    </source>
</evidence>
<dbReference type="Proteomes" id="UP000199048">
    <property type="component" value="Unassembled WGS sequence"/>
</dbReference>
<protein>
    <recommendedName>
        <fullName evidence="4">Phospholipase A2</fullName>
    </recommendedName>
</protein>
<dbReference type="InterPro" id="IPR036444">
    <property type="entry name" value="PLipase_A2_dom_sf"/>
</dbReference>
<dbReference type="AlphaFoldDB" id="A0A1I4GIR2"/>
<keyword evidence="1" id="KW-0732">Signal</keyword>
<accession>A0A1I4GIR2</accession>
<dbReference type="GO" id="GO:0006644">
    <property type="term" value="P:phospholipid metabolic process"/>
    <property type="evidence" value="ECO:0007669"/>
    <property type="project" value="InterPro"/>
</dbReference>
<dbReference type="GO" id="GO:0050482">
    <property type="term" value="P:arachidonate secretion"/>
    <property type="evidence" value="ECO:0007669"/>
    <property type="project" value="InterPro"/>
</dbReference>
<name>A0A1I4GIR2_9HYPH</name>
<feature type="signal peptide" evidence="1">
    <location>
        <begin position="1"/>
        <end position="25"/>
    </location>
</feature>
<dbReference type="STRING" id="582667.SAMN05192568_100336"/>
<keyword evidence="3" id="KW-1185">Reference proteome</keyword>
<evidence type="ECO:0000313" key="2">
    <source>
        <dbReference type="EMBL" id="SFL29964.1"/>
    </source>
</evidence>
<dbReference type="Gene3D" id="1.20.90.10">
    <property type="entry name" value="Phospholipase A2 domain"/>
    <property type="match status" value="1"/>
</dbReference>
<evidence type="ECO:0000256" key="1">
    <source>
        <dbReference type="SAM" id="SignalP"/>
    </source>
</evidence>
<organism evidence="2 3">
    <name type="scientific">Methylobacterium pseudosasicola</name>
    <dbReference type="NCBI Taxonomy" id="582667"/>
    <lineage>
        <taxon>Bacteria</taxon>
        <taxon>Pseudomonadati</taxon>
        <taxon>Pseudomonadota</taxon>
        <taxon>Alphaproteobacteria</taxon>
        <taxon>Hyphomicrobiales</taxon>
        <taxon>Methylobacteriaceae</taxon>
        <taxon>Methylobacterium</taxon>
    </lineage>
</organism>
<feature type="chain" id="PRO_5011459006" description="Phospholipase A2" evidence="1">
    <location>
        <begin position="26"/>
        <end position="130"/>
    </location>
</feature>
<proteinExistence type="predicted"/>
<gene>
    <name evidence="2" type="ORF">SAMN05192568_100336</name>
</gene>
<dbReference type="EMBL" id="FOTK01000003">
    <property type="protein sequence ID" value="SFL29964.1"/>
    <property type="molecule type" value="Genomic_DNA"/>
</dbReference>
<evidence type="ECO:0000313" key="3">
    <source>
        <dbReference type="Proteomes" id="UP000199048"/>
    </source>
</evidence>
<sequence length="130" mass="13510">MNAPRLNPIAAALFALGLAVSTATAQEIVPPGPSGQGALLIYGNFCGPGSRGPGYPPIDALDRACAHHDACWPDAASGRLPACACNRRLQVEAGVVARDPRTPAETRQTARFISDFATTLPCEEASAQVR</sequence>
<dbReference type="SUPFAM" id="SSF48619">
    <property type="entry name" value="Phospholipase A2, PLA2"/>
    <property type="match status" value="1"/>
</dbReference>
<dbReference type="OrthoDB" id="8087013at2"/>
<reference evidence="3" key="1">
    <citation type="submission" date="2016-10" db="EMBL/GenBank/DDBJ databases">
        <authorList>
            <person name="Varghese N."/>
            <person name="Submissions S."/>
        </authorList>
    </citation>
    <scope>NUCLEOTIDE SEQUENCE [LARGE SCALE GENOMIC DNA]</scope>
    <source>
        <strain evidence="3">BL36</strain>
    </source>
</reference>
<dbReference type="RefSeq" id="WP_092037439.1">
    <property type="nucleotide sequence ID" value="NZ_FOTK01000003.1"/>
</dbReference>
<dbReference type="GO" id="GO:0004623">
    <property type="term" value="F:phospholipase A2 activity"/>
    <property type="evidence" value="ECO:0007669"/>
    <property type="project" value="InterPro"/>
</dbReference>